<organism evidence="1">
    <name type="scientific">uncultured Rubrobacteraceae bacterium</name>
    <dbReference type="NCBI Taxonomy" id="349277"/>
    <lineage>
        <taxon>Bacteria</taxon>
        <taxon>Bacillati</taxon>
        <taxon>Actinomycetota</taxon>
        <taxon>Rubrobacteria</taxon>
        <taxon>Rubrobacterales</taxon>
        <taxon>Rubrobacteraceae</taxon>
        <taxon>environmental samples</taxon>
    </lineage>
</organism>
<accession>A0A6J4R8M2</accession>
<protein>
    <submittedName>
        <fullName evidence="1">Uncharacterized protein</fullName>
    </submittedName>
</protein>
<name>A0A6J4R8M2_9ACTN</name>
<dbReference type="AlphaFoldDB" id="A0A6J4R8M2"/>
<gene>
    <name evidence="1" type="ORF">AVDCRST_MAG14-2359</name>
</gene>
<evidence type="ECO:0000313" key="1">
    <source>
        <dbReference type="EMBL" id="CAA9460517.1"/>
    </source>
</evidence>
<sequence>MGGTSLNLLLDREISRTIRTGLHRDSGSLENLHVQIAALLQVDIHAEITVIEQPVDTISADRE</sequence>
<reference evidence="1" key="1">
    <citation type="submission" date="2020-02" db="EMBL/GenBank/DDBJ databases">
        <authorList>
            <person name="Meier V. D."/>
        </authorList>
    </citation>
    <scope>NUCLEOTIDE SEQUENCE</scope>
    <source>
        <strain evidence="1">AVDCRST_MAG14</strain>
    </source>
</reference>
<dbReference type="EMBL" id="CADCVG010000096">
    <property type="protein sequence ID" value="CAA9460517.1"/>
    <property type="molecule type" value="Genomic_DNA"/>
</dbReference>
<proteinExistence type="predicted"/>